<dbReference type="RefSeq" id="WP_095334842.1">
    <property type="nucleotide sequence ID" value="NZ_NQNY01000007.1"/>
</dbReference>
<keyword evidence="1" id="KW-0812">Transmembrane</keyword>
<evidence type="ECO:0008006" key="4">
    <source>
        <dbReference type="Google" id="ProtNLM"/>
    </source>
</evidence>
<sequence>MKKVTEPLSYKEFEQRVYRYTYPFVIETVEKFFKEHQRQLKWLNPGWLVLGILLLPVFFIGIAFIVLYWSSSSLLITELKRQLKPNHIYKNIFDSISEDFEFISAQNSGDLDPRDYPIASYGVPVMAFKSIVQRSPEFNIRYRENLFSIRSLTYEWIETVGKVETRRRQEVAIAKMLMKPNEFSDFDFTWFQKSLFTRSQNIQTENKQFNSVFAMKSNDPIKALMVATPYSMETLLKHYRNNISTNLLHLTKNRNTFKISFAVSLKGFLILNYKVTNNAETVVRNILSDIMGDMYELYSIVALLAIPPMLD</sequence>
<dbReference type="EMBL" id="NQNY01000007">
    <property type="protein sequence ID" value="PAK21337.1"/>
    <property type="molecule type" value="Genomic_DNA"/>
</dbReference>
<dbReference type="AlphaFoldDB" id="A0A269TIX2"/>
<proteinExistence type="predicted"/>
<dbReference type="Proteomes" id="UP000216943">
    <property type="component" value="Unassembled WGS sequence"/>
</dbReference>
<keyword evidence="1" id="KW-1133">Transmembrane helix</keyword>
<evidence type="ECO:0000256" key="1">
    <source>
        <dbReference type="SAM" id="Phobius"/>
    </source>
</evidence>
<dbReference type="OrthoDB" id="401412at2"/>
<keyword evidence="1" id="KW-0472">Membrane</keyword>
<name>A0A269TIX2_9BACT</name>
<feature type="transmembrane region" description="Helical" evidence="1">
    <location>
        <begin position="47"/>
        <end position="69"/>
    </location>
</feature>
<comment type="caution">
    <text evidence="2">The sequence shown here is derived from an EMBL/GenBank/DDBJ whole genome shotgun (WGS) entry which is preliminary data.</text>
</comment>
<gene>
    <name evidence="2" type="ORF">CJJ23_02780</name>
</gene>
<evidence type="ECO:0000313" key="3">
    <source>
        <dbReference type="Proteomes" id="UP000216943"/>
    </source>
</evidence>
<protein>
    <recommendedName>
        <fullName evidence="4">DUF3137 domain-containing protein</fullName>
    </recommendedName>
</protein>
<reference evidence="3" key="1">
    <citation type="submission" date="2017-08" db="EMBL/GenBank/DDBJ databases">
        <authorList>
            <person name="Alvarez-Ponce D."/>
            <person name="Weitzman C.L."/>
            <person name="Tillett R.L."/>
            <person name="Sandmeier F.C."/>
            <person name="Tracy C.R."/>
        </authorList>
    </citation>
    <scope>NUCLEOTIDE SEQUENCE [LARGE SCALE GENOMIC DNA]</scope>
    <source>
        <strain evidence="3">723</strain>
    </source>
</reference>
<organism evidence="2 3">
    <name type="scientific">Mycoplasmopsis agassizii</name>
    <dbReference type="NCBI Taxonomy" id="33922"/>
    <lineage>
        <taxon>Bacteria</taxon>
        <taxon>Bacillati</taxon>
        <taxon>Mycoplasmatota</taxon>
        <taxon>Mycoplasmoidales</taxon>
        <taxon>Metamycoplasmataceae</taxon>
        <taxon>Mycoplasmopsis</taxon>
    </lineage>
</organism>
<accession>A0A269TIX2</accession>
<evidence type="ECO:0000313" key="2">
    <source>
        <dbReference type="EMBL" id="PAK21337.1"/>
    </source>
</evidence>